<dbReference type="Pfam" id="PF25088">
    <property type="entry name" value="GPKOW_C"/>
    <property type="match status" value="1"/>
</dbReference>
<dbReference type="PANTHER" id="PTHR15818">
    <property type="entry name" value="G PATCH AND KOW-CONTAINING"/>
    <property type="match status" value="1"/>
</dbReference>
<evidence type="ECO:0000259" key="3">
    <source>
        <dbReference type="SMART" id="SM00739"/>
    </source>
</evidence>
<evidence type="ECO:0000256" key="1">
    <source>
        <dbReference type="ARBA" id="ARBA00004123"/>
    </source>
</evidence>
<dbReference type="InterPro" id="IPR045166">
    <property type="entry name" value="Spp2-like"/>
</dbReference>
<sequence>MSESGKKFSFGFSKSKQSSKLVGASILLEKTEKEEQAVEFLSSFEDFAPKSVSTLKKDEPIIPLTISRFNIREQLKKKYLKGESVDELTAEALRALSSDESVEIDASSQFANSSVVVELPSKGSSVSADDPVDADYDQIPIESFGLALLKGMGLKEEQVISQPTADYAAKVRLKGLGLGADPRALQKYKEAEKNRFAENNEKLTWKEGTSCQVVYGRNEGQYGVIKGLDGDTGRVIVQLASTKQVLKVMQATLRLVSSAEYNKFAMYLNSAEVKKYKDGEGTVIRRRADSKSGQTEADEAPFCVEKRRRVEDPAKRSSHSCGESTWLQKGLIVRYLDKESKYYLHKVKILSVSSSASHSHRCSCVTESGRTLKDIHEKYLQTTVPKRSGESVVVVRGPYLDEVGKLVERNDQSSQAYISLNSIGREIAFHYDDVCSFSN</sequence>
<feature type="domain" description="KOW" evidence="3">
    <location>
        <begin position="204"/>
        <end position="231"/>
    </location>
</feature>
<dbReference type="GO" id="GO:0000398">
    <property type="term" value="P:mRNA splicing, via spliceosome"/>
    <property type="evidence" value="ECO:0007669"/>
    <property type="project" value="InterPro"/>
</dbReference>
<protein>
    <submittedName>
        <fullName evidence="4">KOW domain-containing protein</fullName>
    </submittedName>
</protein>
<dbReference type="WBParaSite" id="MCU_011453-RA">
    <property type="protein sequence ID" value="MCU_011453-RA"/>
    <property type="gene ID" value="MCU_011453"/>
</dbReference>
<dbReference type="InterPro" id="IPR026822">
    <property type="entry name" value="Spp2/MOS2_G-patch"/>
</dbReference>
<name>A0A5K3FZR7_MESCO</name>
<evidence type="ECO:0000256" key="2">
    <source>
        <dbReference type="ARBA" id="ARBA00023242"/>
    </source>
</evidence>
<dbReference type="GO" id="GO:0005681">
    <property type="term" value="C:spliceosomal complex"/>
    <property type="evidence" value="ECO:0007669"/>
    <property type="project" value="TreeGrafter"/>
</dbReference>
<reference evidence="4" key="1">
    <citation type="submission" date="2019-11" db="UniProtKB">
        <authorList>
            <consortium name="WormBaseParasite"/>
        </authorList>
    </citation>
    <scope>IDENTIFICATION</scope>
</reference>
<comment type="subcellular location">
    <subcellularLocation>
        <location evidence="1">Nucleus</location>
    </subcellularLocation>
</comment>
<dbReference type="PANTHER" id="PTHR15818:SF2">
    <property type="entry name" value="G-PATCH DOMAIN AND KOW MOTIFS-CONTAINING PROTEIN"/>
    <property type="match status" value="1"/>
</dbReference>
<accession>A0A5K3FZR7</accession>
<dbReference type="InterPro" id="IPR005824">
    <property type="entry name" value="KOW"/>
</dbReference>
<dbReference type="AlphaFoldDB" id="A0A5K3FZR7"/>
<organism evidence="4">
    <name type="scientific">Mesocestoides corti</name>
    <name type="common">Flatworm</name>
    <dbReference type="NCBI Taxonomy" id="53468"/>
    <lineage>
        <taxon>Eukaryota</taxon>
        <taxon>Metazoa</taxon>
        <taxon>Spiralia</taxon>
        <taxon>Lophotrochozoa</taxon>
        <taxon>Platyhelminthes</taxon>
        <taxon>Cestoda</taxon>
        <taxon>Eucestoda</taxon>
        <taxon>Cyclophyllidea</taxon>
        <taxon>Mesocestoididae</taxon>
        <taxon>Mesocestoides</taxon>
    </lineage>
</organism>
<feature type="domain" description="KOW" evidence="3">
    <location>
        <begin position="385"/>
        <end position="412"/>
    </location>
</feature>
<dbReference type="Pfam" id="PF12656">
    <property type="entry name" value="G-patch_2"/>
    <property type="match status" value="1"/>
</dbReference>
<proteinExistence type="predicted"/>
<dbReference type="SMART" id="SM00739">
    <property type="entry name" value="KOW"/>
    <property type="match status" value="2"/>
</dbReference>
<evidence type="ECO:0000313" key="4">
    <source>
        <dbReference type="WBParaSite" id="MCU_011453-RA"/>
    </source>
</evidence>
<keyword evidence="2" id="KW-0539">Nucleus</keyword>